<dbReference type="VEuPathDB" id="AmoebaDB:NF0015960"/>
<feature type="compositionally biased region" description="Polar residues" evidence="1">
    <location>
        <begin position="310"/>
        <end position="329"/>
    </location>
</feature>
<feature type="region of interest" description="Disordered" evidence="1">
    <location>
        <begin position="310"/>
        <end position="342"/>
    </location>
</feature>
<dbReference type="OrthoDB" id="10512791at2759"/>
<dbReference type="Proteomes" id="UP000444721">
    <property type="component" value="Unassembled WGS sequence"/>
</dbReference>
<dbReference type="GeneID" id="68114849"/>
<feature type="compositionally biased region" description="Polar residues" evidence="1">
    <location>
        <begin position="354"/>
        <end position="372"/>
    </location>
</feature>
<dbReference type="RefSeq" id="XP_044568429.1">
    <property type="nucleotide sequence ID" value="XM_044711397.1"/>
</dbReference>
<accession>A0A6A5C7H8</accession>
<organism evidence="2 3">
    <name type="scientific">Naegleria fowleri</name>
    <name type="common">Brain eating amoeba</name>
    <dbReference type="NCBI Taxonomy" id="5763"/>
    <lineage>
        <taxon>Eukaryota</taxon>
        <taxon>Discoba</taxon>
        <taxon>Heterolobosea</taxon>
        <taxon>Tetramitia</taxon>
        <taxon>Eutetramitia</taxon>
        <taxon>Vahlkampfiidae</taxon>
        <taxon>Naegleria</taxon>
    </lineage>
</organism>
<keyword evidence="3" id="KW-1185">Reference proteome</keyword>
<name>A0A6A5C7H8_NAEFO</name>
<dbReference type="VEuPathDB" id="AmoebaDB:NfTy_007040"/>
<gene>
    <name evidence="2" type="ORF">FDP41_007631</name>
</gene>
<evidence type="ECO:0000313" key="3">
    <source>
        <dbReference type="Proteomes" id="UP000444721"/>
    </source>
</evidence>
<evidence type="ECO:0000313" key="2">
    <source>
        <dbReference type="EMBL" id="KAF0983716.1"/>
    </source>
</evidence>
<feature type="region of interest" description="Disordered" evidence="1">
    <location>
        <begin position="354"/>
        <end position="379"/>
    </location>
</feature>
<evidence type="ECO:0000256" key="1">
    <source>
        <dbReference type="SAM" id="MobiDB-lite"/>
    </source>
</evidence>
<proteinExistence type="predicted"/>
<comment type="caution">
    <text evidence="2">The sequence shown here is derived from an EMBL/GenBank/DDBJ whole genome shotgun (WGS) entry which is preliminary data.</text>
</comment>
<dbReference type="VEuPathDB" id="AmoebaDB:FDP41_007631"/>
<dbReference type="EMBL" id="VFQX01000004">
    <property type="protein sequence ID" value="KAF0983716.1"/>
    <property type="molecule type" value="Genomic_DNA"/>
</dbReference>
<reference evidence="2 3" key="1">
    <citation type="journal article" date="2019" name="Sci. Rep.">
        <title>Nanopore sequencing improves the draft genome of the human pathogenic amoeba Naegleria fowleri.</title>
        <authorList>
            <person name="Liechti N."/>
            <person name="Schurch N."/>
            <person name="Bruggmann R."/>
            <person name="Wittwer M."/>
        </authorList>
    </citation>
    <scope>NUCLEOTIDE SEQUENCE [LARGE SCALE GENOMIC DNA]</scope>
    <source>
        <strain evidence="2 3">ATCC 30894</strain>
    </source>
</reference>
<protein>
    <submittedName>
        <fullName evidence="2">Uncharacterized protein</fullName>
    </submittedName>
</protein>
<sequence length="430" mass="48282">MIGSWTSDQIYQGPTTTSQELLMRNPIQYGSSGLFFNNNGNNGYNSPLIISTTASSVGDTSFNNNNNNNNNYYYQNNNNHDTTNQNYYYYSGGGGPQLPEFHNPLRDESKLWMTFPFNYKDASHFENTHKRKFDEYVNYLEENEEEEDIIDQLITDEESNKFLEDDPSSCLLESFHERNFCKRVKSQHHQDRLSAQLSHLHVSEESNNTSSSQQLHDDTLNQKNNAENNDMDFNVQKIQQSARDTKAGDWSCTQLVCCSSSSLTTSSLLTSCIPKTKPSPFFNGGKTTLNVSTDNQMMKNMWQKKLSSLISQSTGNSSNPLNTLLCPQQTSSTSSTSVMPSPRADTALLQSVLGNSSRHSSTNNIDDGNNPNEHAVVPYTSSREEILKRLRTRFDSSSNGKCISPKVIDDPHSTGLAITDASYDLMTDEN</sequence>
<dbReference type="AlphaFoldDB" id="A0A6A5C7H8"/>